<protein>
    <submittedName>
        <fullName evidence="2">Transposase</fullName>
    </submittedName>
</protein>
<dbReference type="PANTHER" id="PTHR47515:SF2">
    <property type="entry name" value="INTEGRASE CORE DOMAIN PROTEIN"/>
    <property type="match status" value="1"/>
</dbReference>
<dbReference type="SUPFAM" id="SSF46689">
    <property type="entry name" value="Homeodomain-like"/>
    <property type="match status" value="1"/>
</dbReference>
<feature type="domain" description="Integrase catalytic" evidence="1">
    <location>
        <begin position="132"/>
        <end position="308"/>
    </location>
</feature>
<evidence type="ECO:0000313" key="3">
    <source>
        <dbReference type="Proteomes" id="UP000321638"/>
    </source>
</evidence>
<evidence type="ECO:0000259" key="1">
    <source>
        <dbReference type="PROSITE" id="PS50994"/>
    </source>
</evidence>
<dbReference type="InterPro" id="IPR012337">
    <property type="entry name" value="RNaseH-like_sf"/>
</dbReference>
<dbReference type="Gene3D" id="3.30.420.10">
    <property type="entry name" value="Ribonuclease H-like superfamily/Ribonuclease H"/>
    <property type="match status" value="1"/>
</dbReference>
<reference evidence="2 3" key="1">
    <citation type="submission" date="2019-06" db="EMBL/GenBank/DDBJ databases">
        <title>New taxonomy in bacterial strain CC-CFT640, isolated from vineyard.</title>
        <authorList>
            <person name="Lin S.-Y."/>
            <person name="Tsai C.-F."/>
            <person name="Young C.-C."/>
        </authorList>
    </citation>
    <scope>NUCLEOTIDE SEQUENCE [LARGE SCALE GENOMIC DNA]</scope>
    <source>
        <strain evidence="2 3">CC-CFT640</strain>
    </source>
</reference>
<dbReference type="Proteomes" id="UP000321638">
    <property type="component" value="Unassembled WGS sequence"/>
</dbReference>
<proteinExistence type="predicted"/>
<sequence length="308" mass="34847">MEVSMPWLETDAMKERRRVVLDWLSGDYSKADLARRYRVSRKTVHVLLSRFEAEGWPGVEERSRAPHRHGRAVAAAIERRVVEARGGHPKWGPKKLRAWLQARESGTAWPAASTIGDILERHGLVERRRLRSAAMPDWWGELSAIEGANTVWGIDYKGWFRTGDGYRCEPLSLSDLHSRYLLRLVAMERPSGAAAWAVLEGAFREYGLPELLRSDSGQPFAGPGLHGLSRFAVKVIKAGVTPERIAPGKPQQNGRHERMHRTLKLEAASPPAATWRGQQRRFAAFVRQFNEERPHEALGQVPPARCYQ</sequence>
<dbReference type="PROSITE" id="PS50994">
    <property type="entry name" value="INTEGRASE"/>
    <property type="match status" value="1"/>
</dbReference>
<evidence type="ECO:0000313" key="2">
    <source>
        <dbReference type="EMBL" id="TXL69067.1"/>
    </source>
</evidence>
<dbReference type="InterPro" id="IPR036397">
    <property type="entry name" value="RNaseH_sf"/>
</dbReference>
<feature type="non-terminal residue" evidence="2">
    <location>
        <position position="308"/>
    </location>
</feature>
<dbReference type="GO" id="GO:0003676">
    <property type="term" value="F:nucleic acid binding"/>
    <property type="evidence" value="ECO:0007669"/>
    <property type="project" value="InterPro"/>
</dbReference>
<dbReference type="Pfam" id="PF13683">
    <property type="entry name" value="rve_3"/>
    <property type="match status" value="1"/>
</dbReference>
<comment type="caution">
    <text evidence="2">The sequence shown here is derived from an EMBL/GenBank/DDBJ whole genome shotgun (WGS) entry which is preliminary data.</text>
</comment>
<name>A0A5C8P792_9HYPH</name>
<keyword evidence="3" id="KW-1185">Reference proteome</keyword>
<dbReference type="InterPro" id="IPR009057">
    <property type="entry name" value="Homeodomain-like_sf"/>
</dbReference>
<dbReference type="SUPFAM" id="SSF53098">
    <property type="entry name" value="Ribonuclease H-like"/>
    <property type="match status" value="1"/>
</dbReference>
<dbReference type="PANTHER" id="PTHR47515">
    <property type="entry name" value="LOW CALCIUM RESPONSE LOCUS PROTEIN T"/>
    <property type="match status" value="1"/>
</dbReference>
<dbReference type="EMBL" id="VDUZ01000121">
    <property type="protein sequence ID" value="TXL69067.1"/>
    <property type="molecule type" value="Genomic_DNA"/>
</dbReference>
<dbReference type="Pfam" id="PF13565">
    <property type="entry name" value="HTH_32"/>
    <property type="match status" value="1"/>
</dbReference>
<organism evidence="2 3">
    <name type="scientific">Vineibacter terrae</name>
    <dbReference type="NCBI Taxonomy" id="2586908"/>
    <lineage>
        <taxon>Bacteria</taxon>
        <taxon>Pseudomonadati</taxon>
        <taxon>Pseudomonadota</taxon>
        <taxon>Alphaproteobacteria</taxon>
        <taxon>Hyphomicrobiales</taxon>
        <taxon>Vineibacter</taxon>
    </lineage>
</organism>
<gene>
    <name evidence="2" type="ORF">FHP25_40380</name>
</gene>
<dbReference type="AlphaFoldDB" id="A0A5C8P792"/>
<dbReference type="OrthoDB" id="7362268at2"/>
<dbReference type="InterPro" id="IPR001584">
    <property type="entry name" value="Integrase_cat-core"/>
</dbReference>
<dbReference type="GO" id="GO:0015074">
    <property type="term" value="P:DNA integration"/>
    <property type="evidence" value="ECO:0007669"/>
    <property type="project" value="InterPro"/>
</dbReference>
<accession>A0A5C8P792</accession>